<evidence type="ECO:0000256" key="5">
    <source>
        <dbReference type="ARBA" id="ARBA00022842"/>
    </source>
</evidence>
<evidence type="ECO:0000313" key="10">
    <source>
        <dbReference type="Proteomes" id="UP000305948"/>
    </source>
</evidence>
<organism evidence="9 10">
    <name type="scientific">Heliocybe sulcata</name>
    <dbReference type="NCBI Taxonomy" id="5364"/>
    <lineage>
        <taxon>Eukaryota</taxon>
        <taxon>Fungi</taxon>
        <taxon>Dikarya</taxon>
        <taxon>Basidiomycota</taxon>
        <taxon>Agaricomycotina</taxon>
        <taxon>Agaricomycetes</taxon>
        <taxon>Gloeophyllales</taxon>
        <taxon>Gloeophyllaceae</taxon>
        <taxon>Heliocybe</taxon>
    </lineage>
</organism>
<comment type="cofactor">
    <cofactor evidence="1">
        <name>Mn(2+)</name>
        <dbReference type="ChEBI" id="CHEBI:29035"/>
    </cofactor>
</comment>
<dbReference type="GO" id="GO:0010945">
    <property type="term" value="F:coenzyme A diphosphatase activity"/>
    <property type="evidence" value="ECO:0007669"/>
    <property type="project" value="InterPro"/>
</dbReference>
<feature type="domain" description="Nudix hydrolase" evidence="8">
    <location>
        <begin position="52"/>
        <end position="201"/>
    </location>
</feature>
<comment type="cofactor">
    <cofactor evidence="2">
        <name>Mg(2+)</name>
        <dbReference type="ChEBI" id="CHEBI:18420"/>
    </cofactor>
</comment>
<dbReference type="CDD" id="cd03426">
    <property type="entry name" value="NUDIX_CoAse_Nudt7"/>
    <property type="match status" value="1"/>
</dbReference>
<evidence type="ECO:0000256" key="1">
    <source>
        <dbReference type="ARBA" id="ARBA00001936"/>
    </source>
</evidence>
<dbReference type="SUPFAM" id="SSF55811">
    <property type="entry name" value="Nudix"/>
    <property type="match status" value="1"/>
</dbReference>
<evidence type="ECO:0000313" key="9">
    <source>
        <dbReference type="EMBL" id="TFK47004.1"/>
    </source>
</evidence>
<keyword evidence="4" id="KW-0378">Hydrolase</keyword>
<dbReference type="FunFam" id="3.90.79.10:FF:000036">
    <property type="entry name" value="Nudix hydrolase 11"/>
    <property type="match status" value="1"/>
</dbReference>
<sequence>MSQKGDSNLYKFHRPKINLRETPHPLKEESKACLKRLASYRSKPPKLTFPRSRCAAVLVALFVGRMGDLYVLLSRRSATLRSYAGDTSLPGGKVDPQDKTIEDTARREAFEEIGLPIDRQKAPLLCVLEPFMARDQIIVTPVVVLILNNDVRPILNAAEVATLFSHPLAAFLSESPFPTEPEVMELPYHSFDDIPWKWGKAKEQKIRMHRFLTGREAGGVKPVFGLTAAIMIEVAKIGYAREPEFEVDAENQPSQLERIVSAMKYAEHFKEAMREENLDPERLPDPSKFAHHGRRRDPRRRRGRSRL</sequence>
<feature type="compositionally biased region" description="Basic residues" evidence="7">
    <location>
        <begin position="289"/>
        <end position="307"/>
    </location>
</feature>
<protein>
    <recommendedName>
        <fullName evidence="8">Nudix hydrolase domain-containing protein</fullName>
    </recommendedName>
</protein>
<evidence type="ECO:0000256" key="6">
    <source>
        <dbReference type="ARBA" id="ARBA00023211"/>
    </source>
</evidence>
<dbReference type="Pfam" id="PF00293">
    <property type="entry name" value="NUDIX"/>
    <property type="match status" value="1"/>
</dbReference>
<keyword evidence="3" id="KW-0479">Metal-binding</keyword>
<dbReference type="InterPro" id="IPR000086">
    <property type="entry name" value="NUDIX_hydrolase_dom"/>
</dbReference>
<dbReference type="InterPro" id="IPR045121">
    <property type="entry name" value="CoAse"/>
</dbReference>
<dbReference type="PROSITE" id="PS51462">
    <property type="entry name" value="NUDIX"/>
    <property type="match status" value="1"/>
</dbReference>
<dbReference type="GO" id="GO:0008893">
    <property type="term" value="F:guanosine-3',5'-bis(diphosphate) 3'-diphosphatase activity"/>
    <property type="evidence" value="ECO:0007669"/>
    <property type="project" value="UniProtKB-ARBA"/>
</dbReference>
<dbReference type="Gene3D" id="3.90.79.10">
    <property type="entry name" value="Nucleoside Triphosphate Pyrophosphohydrolase"/>
    <property type="match status" value="1"/>
</dbReference>
<dbReference type="InterPro" id="IPR015797">
    <property type="entry name" value="NUDIX_hydrolase-like_dom_sf"/>
</dbReference>
<accession>A0A5C3MNY5</accession>
<dbReference type="EMBL" id="ML213526">
    <property type="protein sequence ID" value="TFK47004.1"/>
    <property type="molecule type" value="Genomic_DNA"/>
</dbReference>
<dbReference type="PANTHER" id="PTHR12992">
    <property type="entry name" value="NUDIX HYDROLASE"/>
    <property type="match status" value="1"/>
</dbReference>
<dbReference type="AlphaFoldDB" id="A0A5C3MNY5"/>
<dbReference type="GO" id="GO:0005737">
    <property type="term" value="C:cytoplasm"/>
    <property type="evidence" value="ECO:0007669"/>
    <property type="project" value="UniProtKB-ARBA"/>
</dbReference>
<evidence type="ECO:0000256" key="7">
    <source>
        <dbReference type="SAM" id="MobiDB-lite"/>
    </source>
</evidence>
<dbReference type="OrthoDB" id="10260614at2759"/>
<evidence type="ECO:0000256" key="2">
    <source>
        <dbReference type="ARBA" id="ARBA00001946"/>
    </source>
</evidence>
<dbReference type="PANTHER" id="PTHR12992:SF45">
    <property type="entry name" value="NUDIX HYDROLASE DOMAIN-CONTAINING PROTEIN"/>
    <property type="match status" value="1"/>
</dbReference>
<dbReference type="GO" id="GO:0046872">
    <property type="term" value="F:metal ion binding"/>
    <property type="evidence" value="ECO:0007669"/>
    <property type="project" value="UniProtKB-KW"/>
</dbReference>
<gene>
    <name evidence="9" type="ORF">OE88DRAFT_1714761</name>
</gene>
<keyword evidence="5" id="KW-0460">Magnesium</keyword>
<keyword evidence="10" id="KW-1185">Reference proteome</keyword>
<proteinExistence type="predicted"/>
<keyword evidence="6" id="KW-0464">Manganese</keyword>
<dbReference type="Proteomes" id="UP000305948">
    <property type="component" value="Unassembled WGS sequence"/>
</dbReference>
<evidence type="ECO:0000256" key="4">
    <source>
        <dbReference type="ARBA" id="ARBA00022801"/>
    </source>
</evidence>
<feature type="region of interest" description="Disordered" evidence="7">
    <location>
        <begin position="274"/>
        <end position="307"/>
    </location>
</feature>
<evidence type="ECO:0000256" key="3">
    <source>
        <dbReference type="ARBA" id="ARBA00022723"/>
    </source>
</evidence>
<name>A0A5C3MNY5_9AGAM</name>
<reference evidence="9 10" key="1">
    <citation type="journal article" date="2019" name="Nat. Ecol. Evol.">
        <title>Megaphylogeny resolves global patterns of mushroom evolution.</title>
        <authorList>
            <person name="Varga T."/>
            <person name="Krizsan K."/>
            <person name="Foldi C."/>
            <person name="Dima B."/>
            <person name="Sanchez-Garcia M."/>
            <person name="Sanchez-Ramirez S."/>
            <person name="Szollosi G.J."/>
            <person name="Szarkandi J.G."/>
            <person name="Papp V."/>
            <person name="Albert L."/>
            <person name="Andreopoulos W."/>
            <person name="Angelini C."/>
            <person name="Antonin V."/>
            <person name="Barry K.W."/>
            <person name="Bougher N.L."/>
            <person name="Buchanan P."/>
            <person name="Buyck B."/>
            <person name="Bense V."/>
            <person name="Catcheside P."/>
            <person name="Chovatia M."/>
            <person name="Cooper J."/>
            <person name="Damon W."/>
            <person name="Desjardin D."/>
            <person name="Finy P."/>
            <person name="Geml J."/>
            <person name="Haridas S."/>
            <person name="Hughes K."/>
            <person name="Justo A."/>
            <person name="Karasinski D."/>
            <person name="Kautmanova I."/>
            <person name="Kiss B."/>
            <person name="Kocsube S."/>
            <person name="Kotiranta H."/>
            <person name="LaButti K.M."/>
            <person name="Lechner B.E."/>
            <person name="Liimatainen K."/>
            <person name="Lipzen A."/>
            <person name="Lukacs Z."/>
            <person name="Mihaltcheva S."/>
            <person name="Morgado L.N."/>
            <person name="Niskanen T."/>
            <person name="Noordeloos M.E."/>
            <person name="Ohm R.A."/>
            <person name="Ortiz-Santana B."/>
            <person name="Ovrebo C."/>
            <person name="Racz N."/>
            <person name="Riley R."/>
            <person name="Savchenko A."/>
            <person name="Shiryaev A."/>
            <person name="Soop K."/>
            <person name="Spirin V."/>
            <person name="Szebenyi C."/>
            <person name="Tomsovsky M."/>
            <person name="Tulloss R.E."/>
            <person name="Uehling J."/>
            <person name="Grigoriev I.V."/>
            <person name="Vagvolgyi C."/>
            <person name="Papp T."/>
            <person name="Martin F.M."/>
            <person name="Miettinen O."/>
            <person name="Hibbett D.S."/>
            <person name="Nagy L.G."/>
        </authorList>
    </citation>
    <scope>NUCLEOTIDE SEQUENCE [LARGE SCALE GENOMIC DNA]</scope>
    <source>
        <strain evidence="9 10">OMC1185</strain>
    </source>
</reference>
<dbReference type="GO" id="GO:0090407">
    <property type="term" value="P:organophosphate biosynthetic process"/>
    <property type="evidence" value="ECO:0007669"/>
    <property type="project" value="UniProtKB-ARBA"/>
</dbReference>
<dbReference type="GO" id="GO:0034654">
    <property type="term" value="P:nucleobase-containing compound biosynthetic process"/>
    <property type="evidence" value="ECO:0007669"/>
    <property type="project" value="UniProtKB-ARBA"/>
</dbReference>
<dbReference type="STRING" id="5364.A0A5C3MNY5"/>
<dbReference type="GO" id="GO:0015938">
    <property type="term" value="P:coenzyme A catabolic process"/>
    <property type="evidence" value="ECO:0007669"/>
    <property type="project" value="TreeGrafter"/>
</dbReference>
<evidence type="ECO:0000259" key="8">
    <source>
        <dbReference type="PROSITE" id="PS51462"/>
    </source>
</evidence>
<feature type="compositionally biased region" description="Basic and acidic residues" evidence="7">
    <location>
        <begin position="274"/>
        <end position="285"/>
    </location>
</feature>